<dbReference type="Proteomes" id="UP000234412">
    <property type="component" value="Unassembled WGS sequence"/>
</dbReference>
<proteinExistence type="predicted"/>
<gene>
    <name evidence="1" type="ORF">CWN47_14115</name>
</gene>
<dbReference type="AlphaFoldDB" id="A0A2N4Z1D8"/>
<comment type="caution">
    <text evidence="1">The sequence shown here is derived from an EMBL/GenBank/DDBJ whole genome shotgun (WGS) entry which is preliminary data.</text>
</comment>
<sequence>IDQLLPALRRFAENGKRSPRDDELAAIYHALCSAETLQARG</sequence>
<reference evidence="1 2" key="2">
    <citation type="submission" date="2018-01" db="EMBL/GenBank/DDBJ databases">
        <title>Genomic study of Klebsiella pneumoniae.</title>
        <authorList>
            <person name="Yang Y."/>
            <person name="Bicalho R."/>
        </authorList>
    </citation>
    <scope>NUCLEOTIDE SEQUENCE [LARGE SCALE GENOMIC DNA]</scope>
    <source>
        <strain evidence="1 2">A8</strain>
    </source>
</reference>
<name>A0A2N4Z1D8_KLEVA</name>
<reference evidence="1 2" key="1">
    <citation type="submission" date="2017-11" db="EMBL/GenBank/DDBJ databases">
        <authorList>
            <person name="Han C.G."/>
        </authorList>
    </citation>
    <scope>NUCLEOTIDE SEQUENCE [LARGE SCALE GENOMIC DNA]</scope>
    <source>
        <strain evidence="1 2">A8</strain>
    </source>
</reference>
<organism evidence="1 2">
    <name type="scientific">Klebsiella variicola</name>
    <dbReference type="NCBI Taxonomy" id="244366"/>
    <lineage>
        <taxon>Bacteria</taxon>
        <taxon>Pseudomonadati</taxon>
        <taxon>Pseudomonadota</taxon>
        <taxon>Gammaproteobacteria</taxon>
        <taxon>Enterobacterales</taxon>
        <taxon>Enterobacteriaceae</taxon>
        <taxon>Klebsiella/Raoultella group</taxon>
        <taxon>Klebsiella</taxon>
        <taxon>Klebsiella pneumoniae complex</taxon>
    </lineage>
</organism>
<evidence type="ECO:0000313" key="1">
    <source>
        <dbReference type="EMBL" id="PLM94486.1"/>
    </source>
</evidence>
<protein>
    <submittedName>
        <fullName evidence="1">Homocitrate synthase</fullName>
    </submittedName>
</protein>
<dbReference type="EMBL" id="PIDP01000435">
    <property type="protein sequence ID" value="PLM94486.1"/>
    <property type="molecule type" value="Genomic_DNA"/>
</dbReference>
<accession>A0A2N4Z1D8</accession>
<feature type="non-terminal residue" evidence="1">
    <location>
        <position position="1"/>
    </location>
</feature>
<evidence type="ECO:0000313" key="2">
    <source>
        <dbReference type="Proteomes" id="UP000234412"/>
    </source>
</evidence>